<gene>
    <name evidence="2" type="ORF">GAB14E_0822</name>
</gene>
<dbReference type="InterPro" id="IPR028098">
    <property type="entry name" value="Glyco_trans_4-like_N"/>
</dbReference>
<comment type="caution">
    <text evidence="2">The sequence shown here is derived from an EMBL/GenBank/DDBJ whole genome shotgun (WGS) entry which is preliminary data.</text>
</comment>
<dbReference type="Pfam" id="PF13439">
    <property type="entry name" value="Glyco_transf_4"/>
    <property type="match status" value="1"/>
</dbReference>
<evidence type="ECO:0000259" key="1">
    <source>
        <dbReference type="Pfam" id="PF13439"/>
    </source>
</evidence>
<dbReference type="OrthoDB" id="9768937at2"/>
<evidence type="ECO:0000313" key="3">
    <source>
        <dbReference type="Proteomes" id="UP000029868"/>
    </source>
</evidence>
<sequence>MTTENLKIALLLDSKDYGGIETHVANLAKGLHKSGHHVQIILLNNYGEHPVFESEQFLRSRLVKLDGGFNTFFNLLKKSNINLVHTHGYKAGIIGRISCKLAKKAVVSTFHSGEKGNIKIRLYSWLDRITAHLSPCICVSEQIKKSANLTADVIQNFVELPTQSFKTTVPATQVAFVGRLSFEKGPDVFLRLAKQLPQYSFSIYGDGPMSDEITATASDNVELVGHVTSMIPHWPKISLLCITSREEGLPLVAIEALVRGIPVISFDIGGIASVVINDLSGWLIAPFNEQDFIESIKQGQTLSQTQRSKMSLFGYLHIRNNFSCNAVIPQIFNVYRKALIGGSHAK</sequence>
<dbReference type="EMBL" id="JQEC01000075">
    <property type="protein sequence ID" value="KGJ86549.1"/>
    <property type="molecule type" value="Genomic_DNA"/>
</dbReference>
<protein>
    <submittedName>
        <fullName evidence="2">Glycosyl transferase group 1</fullName>
    </submittedName>
</protein>
<dbReference type="GO" id="GO:0016757">
    <property type="term" value="F:glycosyltransferase activity"/>
    <property type="evidence" value="ECO:0007669"/>
    <property type="project" value="UniProtKB-ARBA"/>
</dbReference>
<dbReference type="Proteomes" id="UP000029868">
    <property type="component" value="Unassembled WGS sequence"/>
</dbReference>
<organism evidence="2 3">
    <name type="scientific">Colwellia psychrerythraea</name>
    <name type="common">Vibrio psychroerythus</name>
    <dbReference type="NCBI Taxonomy" id="28229"/>
    <lineage>
        <taxon>Bacteria</taxon>
        <taxon>Pseudomonadati</taxon>
        <taxon>Pseudomonadota</taxon>
        <taxon>Gammaproteobacteria</taxon>
        <taxon>Alteromonadales</taxon>
        <taxon>Colwelliaceae</taxon>
        <taxon>Colwellia</taxon>
    </lineage>
</organism>
<dbReference type="PATRIC" id="fig|28229.3.peg.4771"/>
<dbReference type="CDD" id="cd03801">
    <property type="entry name" value="GT4_PimA-like"/>
    <property type="match status" value="1"/>
</dbReference>
<dbReference type="RefSeq" id="WP_052094190.1">
    <property type="nucleotide sequence ID" value="NZ_JQEC01000075.1"/>
</dbReference>
<keyword evidence="2" id="KW-0808">Transferase</keyword>
<proteinExistence type="predicted"/>
<feature type="domain" description="Glycosyltransferase subfamily 4-like N-terminal" evidence="1">
    <location>
        <begin position="17"/>
        <end position="146"/>
    </location>
</feature>
<dbReference type="AlphaFoldDB" id="A0A099K6Y6"/>
<accession>A0A099K6Y6</accession>
<dbReference type="SUPFAM" id="SSF53756">
    <property type="entry name" value="UDP-Glycosyltransferase/glycogen phosphorylase"/>
    <property type="match status" value="1"/>
</dbReference>
<dbReference type="PANTHER" id="PTHR12526">
    <property type="entry name" value="GLYCOSYLTRANSFERASE"/>
    <property type="match status" value="1"/>
</dbReference>
<reference evidence="2 3" key="1">
    <citation type="submission" date="2014-08" db="EMBL/GenBank/DDBJ databases">
        <title>Genomic and Phenotypic Diversity of Colwellia psychrerythraea strains from Disparate Marine Basins.</title>
        <authorList>
            <person name="Techtmann S.M."/>
            <person name="Stelling S.C."/>
            <person name="Utturkar S.M."/>
            <person name="Alshibli N."/>
            <person name="Harris A."/>
            <person name="Brown S.D."/>
            <person name="Hazen T.C."/>
        </authorList>
    </citation>
    <scope>NUCLEOTIDE SEQUENCE [LARGE SCALE GENOMIC DNA]</scope>
    <source>
        <strain evidence="2 3">GAB14E</strain>
    </source>
</reference>
<dbReference type="Gene3D" id="3.40.50.2000">
    <property type="entry name" value="Glycogen Phosphorylase B"/>
    <property type="match status" value="2"/>
</dbReference>
<evidence type="ECO:0000313" key="2">
    <source>
        <dbReference type="EMBL" id="KGJ86549.1"/>
    </source>
</evidence>
<name>A0A099K6Y6_COLPS</name>
<dbReference type="Pfam" id="PF13692">
    <property type="entry name" value="Glyco_trans_1_4"/>
    <property type="match status" value="1"/>
</dbReference>